<comment type="caution">
    <text evidence="3">The sequence shown here is derived from an EMBL/GenBank/DDBJ whole genome shotgun (WGS) entry which is preliminary data.</text>
</comment>
<gene>
    <name evidence="3" type="ORF">ACFQY0_19220</name>
</gene>
<reference evidence="4" key="1">
    <citation type="journal article" date="2019" name="Int. J. Syst. Evol. Microbiol.">
        <title>The Global Catalogue of Microorganisms (GCM) 10K type strain sequencing project: providing services to taxonomists for standard genome sequencing and annotation.</title>
        <authorList>
            <consortium name="The Broad Institute Genomics Platform"/>
            <consortium name="The Broad Institute Genome Sequencing Center for Infectious Disease"/>
            <person name="Wu L."/>
            <person name="Ma J."/>
        </authorList>
    </citation>
    <scope>NUCLEOTIDE SEQUENCE [LARGE SCALE GENOMIC DNA]</scope>
    <source>
        <strain evidence="4">CGMCC 4.1467</strain>
    </source>
</reference>
<organism evidence="3 4">
    <name type="scientific">Haloferula chungangensis</name>
    <dbReference type="NCBI Taxonomy" id="1048331"/>
    <lineage>
        <taxon>Bacteria</taxon>
        <taxon>Pseudomonadati</taxon>
        <taxon>Verrucomicrobiota</taxon>
        <taxon>Verrucomicrobiia</taxon>
        <taxon>Verrucomicrobiales</taxon>
        <taxon>Verrucomicrobiaceae</taxon>
        <taxon>Haloferula</taxon>
    </lineage>
</organism>
<sequence>MRALSTFIALSLLSGSLANAEDAKASSTEKLKDSIREWIETTREIQKQEDDWDQDSQVLQGHRDGLLTEIEDLKEQIEKAKSSKGAADKKSLEAVEKYDALKSANDLLASRLSDFEKAMVERLPILPPALTKEPRVAQMISDLKAAAAKPEQAEQGGNARLNNVLNLMAAAEQFQGSVHLDSESRKVADGRELKINMVYFGLAAAYGVDDAGEVAFVGKPGPDGWAFEEKNELAADVRALVDVMNGDADAKFISLPISLP</sequence>
<dbReference type="Proteomes" id="UP001596472">
    <property type="component" value="Unassembled WGS sequence"/>
</dbReference>
<evidence type="ECO:0000313" key="4">
    <source>
        <dbReference type="Proteomes" id="UP001596472"/>
    </source>
</evidence>
<feature type="coiled-coil region" evidence="1">
    <location>
        <begin position="63"/>
        <end position="90"/>
    </location>
</feature>
<feature type="signal peptide" evidence="2">
    <location>
        <begin position="1"/>
        <end position="20"/>
    </location>
</feature>
<keyword evidence="1" id="KW-0175">Coiled coil</keyword>
<evidence type="ECO:0000256" key="1">
    <source>
        <dbReference type="SAM" id="Coils"/>
    </source>
</evidence>
<protein>
    <submittedName>
        <fullName evidence="3">DUF3450 family protein</fullName>
    </submittedName>
</protein>
<accession>A0ABW2LED8</accession>
<dbReference type="InterPro" id="IPR016866">
    <property type="entry name" value="UCP028069"/>
</dbReference>
<dbReference type="Pfam" id="PF11932">
    <property type="entry name" value="DUF3450"/>
    <property type="match status" value="1"/>
</dbReference>
<evidence type="ECO:0000256" key="2">
    <source>
        <dbReference type="SAM" id="SignalP"/>
    </source>
</evidence>
<evidence type="ECO:0000313" key="3">
    <source>
        <dbReference type="EMBL" id="MFC7339332.1"/>
    </source>
</evidence>
<name>A0ABW2LED8_9BACT</name>
<proteinExistence type="predicted"/>
<dbReference type="RefSeq" id="WP_379715946.1">
    <property type="nucleotide sequence ID" value="NZ_JBHTBS010000015.1"/>
</dbReference>
<dbReference type="EMBL" id="JBHTBS010000015">
    <property type="protein sequence ID" value="MFC7339332.1"/>
    <property type="molecule type" value="Genomic_DNA"/>
</dbReference>
<feature type="chain" id="PRO_5046400310" evidence="2">
    <location>
        <begin position="21"/>
        <end position="260"/>
    </location>
</feature>
<keyword evidence="4" id="KW-1185">Reference proteome</keyword>
<keyword evidence="2" id="KW-0732">Signal</keyword>